<proteinExistence type="predicted"/>
<evidence type="ECO:0000313" key="2">
    <source>
        <dbReference type="Proteomes" id="UP000003836"/>
    </source>
</evidence>
<gene>
    <name evidence="1" type="ORF">VITU9109_07623</name>
</gene>
<evidence type="ECO:0008006" key="3">
    <source>
        <dbReference type="Google" id="ProtNLM"/>
    </source>
</evidence>
<accession>A0ABN0DHN0</accession>
<organism evidence="1 2">
    <name type="scientific">Vibrio tubiashii ATCC 19109</name>
    <dbReference type="NCBI Taxonomy" id="1051646"/>
    <lineage>
        <taxon>Bacteria</taxon>
        <taxon>Pseudomonadati</taxon>
        <taxon>Pseudomonadota</taxon>
        <taxon>Gammaproteobacteria</taxon>
        <taxon>Vibrionales</taxon>
        <taxon>Vibrionaceae</taxon>
        <taxon>Vibrio</taxon>
        <taxon>Vibrio oreintalis group</taxon>
    </lineage>
</organism>
<comment type="caution">
    <text evidence="1">The sequence shown here is derived from an EMBL/GenBank/DDBJ whole genome shotgun (WGS) entry which is preliminary data.</text>
</comment>
<keyword evidence="2" id="KW-1185">Reference proteome</keyword>
<protein>
    <recommendedName>
        <fullName evidence="3">Transcriptional regulator</fullName>
    </recommendedName>
</protein>
<dbReference type="Proteomes" id="UP000003836">
    <property type="component" value="Unassembled WGS sequence"/>
</dbReference>
<sequence length="39" mass="4350">MERTSSFGKTGVGFALREVAVETKLIEPMVWKVLTELVP</sequence>
<dbReference type="EMBL" id="AFWI01000114">
    <property type="protein sequence ID" value="EGU56281.1"/>
    <property type="molecule type" value="Genomic_DNA"/>
</dbReference>
<name>A0ABN0DHN0_9VIBR</name>
<evidence type="ECO:0000313" key="1">
    <source>
        <dbReference type="EMBL" id="EGU56281.1"/>
    </source>
</evidence>
<reference evidence="1 2" key="1">
    <citation type="journal article" date="2012" name="Int. J. Syst. Evol. Microbiol.">
        <title>Vibrio caribbeanicus sp. nov., isolated from the marine sponge Scleritoderma cyanea.</title>
        <authorList>
            <person name="Hoffmann M."/>
            <person name="Monday S.R."/>
            <person name="Allard M.W."/>
            <person name="Strain E.A."/>
            <person name="Whittaker P."/>
            <person name="Naum M."/>
            <person name="McCarthy P.J."/>
            <person name="Lopez J.V."/>
            <person name="Fischer M."/>
            <person name="Brown E.W."/>
        </authorList>
    </citation>
    <scope>NUCLEOTIDE SEQUENCE [LARGE SCALE GENOMIC DNA]</scope>
    <source>
        <strain evidence="1 2">ATCC 19109</strain>
    </source>
</reference>